<keyword evidence="2 6" id="KW-0238">DNA-binding</keyword>
<protein>
    <submittedName>
        <fullName evidence="6">MerR family DNA-binding protein</fullName>
    </submittedName>
</protein>
<dbReference type="SUPFAM" id="SSF46955">
    <property type="entry name" value="Putative DNA-binding domain"/>
    <property type="match status" value="1"/>
</dbReference>
<dbReference type="InterPro" id="IPR047057">
    <property type="entry name" value="MerR_fam"/>
</dbReference>
<dbReference type="Proteomes" id="UP001139311">
    <property type="component" value="Unassembled WGS sequence"/>
</dbReference>
<comment type="caution">
    <text evidence="6">The sequence shown here is derived from an EMBL/GenBank/DDBJ whole genome shotgun (WGS) entry which is preliminary data.</text>
</comment>
<keyword evidence="7" id="KW-1185">Reference proteome</keyword>
<dbReference type="InterPro" id="IPR009061">
    <property type="entry name" value="DNA-bd_dom_put_sf"/>
</dbReference>
<evidence type="ECO:0000256" key="4">
    <source>
        <dbReference type="SAM" id="MobiDB-lite"/>
    </source>
</evidence>
<dbReference type="InterPro" id="IPR015358">
    <property type="entry name" value="Tscrpt_reg_MerR_DNA-bd"/>
</dbReference>
<dbReference type="Gene3D" id="1.10.1660.10">
    <property type="match status" value="1"/>
</dbReference>
<proteinExistence type="predicted"/>
<dbReference type="RefSeq" id="WP_226609377.1">
    <property type="nucleotide sequence ID" value="NZ_JAJAQI010000022.1"/>
</dbReference>
<dbReference type="AlphaFoldDB" id="A0A9X1IG68"/>
<evidence type="ECO:0000256" key="3">
    <source>
        <dbReference type="ARBA" id="ARBA00023163"/>
    </source>
</evidence>
<reference evidence="6" key="1">
    <citation type="submission" date="2021-10" db="EMBL/GenBank/DDBJ databases">
        <title>Roseicella aerolatum sp. nov., isolated from aerosols of e-waste dismantling site.</title>
        <authorList>
            <person name="Qin T."/>
        </authorList>
    </citation>
    <scope>NUCLEOTIDE SEQUENCE</scope>
    <source>
        <strain evidence="6">GB24</strain>
    </source>
</reference>
<feature type="compositionally biased region" description="Basic and acidic residues" evidence="4">
    <location>
        <begin position="117"/>
        <end position="130"/>
    </location>
</feature>
<keyword evidence="1" id="KW-0805">Transcription regulation</keyword>
<feature type="region of interest" description="Disordered" evidence="4">
    <location>
        <begin position="117"/>
        <end position="162"/>
    </location>
</feature>
<feature type="domain" description="HTH merR-type" evidence="5">
    <location>
        <begin position="1"/>
        <end position="69"/>
    </location>
</feature>
<dbReference type="PANTHER" id="PTHR30204:SF94">
    <property type="entry name" value="HEAVY METAL-DEPENDENT TRANSCRIPTIONAL REGULATOR HI_0293-RELATED"/>
    <property type="match status" value="1"/>
</dbReference>
<evidence type="ECO:0000313" key="7">
    <source>
        <dbReference type="Proteomes" id="UP001139311"/>
    </source>
</evidence>
<evidence type="ECO:0000256" key="2">
    <source>
        <dbReference type="ARBA" id="ARBA00023125"/>
    </source>
</evidence>
<sequence length="162" mass="17335">MNIGEASAASGVSAKMIRHYESIGLVPAADRTEAGYRVYGEAEVRTLRFVRHARDLGLPLDEIGEILGLWRNPNRTGSEVKRLALERVAALEAKAAALRAVAAALHDLAEACDCGRRPGHPDCSPPDERAAAPPRRGGGGGRSTVARGDRRRRERAGRPGQP</sequence>
<dbReference type="PRINTS" id="PR00040">
    <property type="entry name" value="HTHMERR"/>
</dbReference>
<organism evidence="6 7">
    <name type="scientific">Roseicella aerolata</name>
    <dbReference type="NCBI Taxonomy" id="2883479"/>
    <lineage>
        <taxon>Bacteria</taxon>
        <taxon>Pseudomonadati</taxon>
        <taxon>Pseudomonadota</taxon>
        <taxon>Alphaproteobacteria</taxon>
        <taxon>Acetobacterales</taxon>
        <taxon>Roseomonadaceae</taxon>
        <taxon>Roseicella</taxon>
    </lineage>
</organism>
<dbReference type="GO" id="GO:0003700">
    <property type="term" value="F:DNA-binding transcription factor activity"/>
    <property type="evidence" value="ECO:0007669"/>
    <property type="project" value="InterPro"/>
</dbReference>
<dbReference type="Pfam" id="PF00376">
    <property type="entry name" value="MerR"/>
    <property type="match status" value="1"/>
</dbReference>
<dbReference type="Pfam" id="PF09278">
    <property type="entry name" value="MerR-DNA-bind"/>
    <property type="match status" value="1"/>
</dbReference>
<dbReference type="EMBL" id="JAJAQI010000022">
    <property type="protein sequence ID" value="MCB4823098.1"/>
    <property type="molecule type" value="Genomic_DNA"/>
</dbReference>
<dbReference type="InterPro" id="IPR000551">
    <property type="entry name" value="MerR-type_HTH_dom"/>
</dbReference>
<keyword evidence="3" id="KW-0804">Transcription</keyword>
<dbReference type="GO" id="GO:0003677">
    <property type="term" value="F:DNA binding"/>
    <property type="evidence" value="ECO:0007669"/>
    <property type="project" value="UniProtKB-KW"/>
</dbReference>
<dbReference type="PROSITE" id="PS50937">
    <property type="entry name" value="HTH_MERR_2"/>
    <property type="match status" value="1"/>
</dbReference>
<evidence type="ECO:0000259" key="5">
    <source>
        <dbReference type="PROSITE" id="PS50937"/>
    </source>
</evidence>
<evidence type="ECO:0000256" key="1">
    <source>
        <dbReference type="ARBA" id="ARBA00023015"/>
    </source>
</evidence>
<evidence type="ECO:0000313" key="6">
    <source>
        <dbReference type="EMBL" id="MCB4823098.1"/>
    </source>
</evidence>
<accession>A0A9X1IG68</accession>
<gene>
    <name evidence="6" type="ORF">LHA35_15290</name>
</gene>
<dbReference type="PROSITE" id="PS00552">
    <property type="entry name" value="HTH_MERR_1"/>
    <property type="match status" value="1"/>
</dbReference>
<dbReference type="SMART" id="SM00422">
    <property type="entry name" value="HTH_MERR"/>
    <property type="match status" value="1"/>
</dbReference>
<dbReference type="PANTHER" id="PTHR30204">
    <property type="entry name" value="REDOX-CYCLING DRUG-SENSING TRANSCRIPTIONAL ACTIVATOR SOXR"/>
    <property type="match status" value="1"/>
</dbReference>
<name>A0A9X1IG68_9PROT</name>